<dbReference type="InterPro" id="IPR002172">
    <property type="entry name" value="LDrepeatLR_classA_rpt"/>
</dbReference>
<feature type="transmembrane region" description="Helical" evidence="5">
    <location>
        <begin position="312"/>
        <end position="333"/>
    </location>
</feature>
<dbReference type="SUPFAM" id="SSF57424">
    <property type="entry name" value="LDL receptor-like module"/>
    <property type="match status" value="1"/>
</dbReference>
<evidence type="ECO:0000256" key="1">
    <source>
        <dbReference type="ARBA" id="ARBA00022737"/>
    </source>
</evidence>
<dbReference type="AlphaFoldDB" id="A0A914EBG2"/>
<dbReference type="PROSITE" id="PS50068">
    <property type="entry name" value="LDLRA_2"/>
    <property type="match status" value="1"/>
</dbReference>
<organism evidence="7 8">
    <name type="scientific">Acrobeloides nanus</name>
    <dbReference type="NCBI Taxonomy" id="290746"/>
    <lineage>
        <taxon>Eukaryota</taxon>
        <taxon>Metazoa</taxon>
        <taxon>Ecdysozoa</taxon>
        <taxon>Nematoda</taxon>
        <taxon>Chromadorea</taxon>
        <taxon>Rhabditida</taxon>
        <taxon>Tylenchina</taxon>
        <taxon>Cephalobomorpha</taxon>
        <taxon>Cephaloboidea</taxon>
        <taxon>Cephalobidae</taxon>
        <taxon>Acrobeloides</taxon>
    </lineage>
</organism>
<keyword evidence="5" id="KW-0472">Membrane</keyword>
<evidence type="ECO:0000313" key="8">
    <source>
        <dbReference type="WBParaSite" id="ACRNAN_scaffold706.g23690.t1"/>
    </source>
</evidence>
<accession>A0A914EBG2</accession>
<keyword evidence="1" id="KW-0677">Repeat</keyword>
<feature type="disulfide bond" evidence="3">
    <location>
        <begin position="269"/>
        <end position="287"/>
    </location>
</feature>
<evidence type="ECO:0000313" key="7">
    <source>
        <dbReference type="Proteomes" id="UP000887540"/>
    </source>
</evidence>
<dbReference type="InterPro" id="IPR023415">
    <property type="entry name" value="LDLR_class-A_CS"/>
</dbReference>
<reference evidence="8" key="1">
    <citation type="submission" date="2022-11" db="UniProtKB">
        <authorList>
            <consortium name="WormBaseParasite"/>
        </authorList>
    </citation>
    <scope>IDENTIFICATION</scope>
</reference>
<feature type="domain" description="CUB" evidence="6">
    <location>
        <begin position="136"/>
        <end position="218"/>
    </location>
</feature>
<dbReference type="Gene3D" id="4.10.400.10">
    <property type="entry name" value="Low-density Lipoprotein Receptor"/>
    <property type="match status" value="1"/>
</dbReference>
<dbReference type="Pfam" id="PF00431">
    <property type="entry name" value="CUB"/>
    <property type="match status" value="2"/>
</dbReference>
<dbReference type="CDD" id="cd00112">
    <property type="entry name" value="LDLa"/>
    <property type="match status" value="1"/>
</dbReference>
<feature type="domain" description="CUB" evidence="6">
    <location>
        <begin position="1"/>
        <end position="123"/>
    </location>
</feature>
<name>A0A914EBG2_9BILA</name>
<evidence type="ECO:0000256" key="4">
    <source>
        <dbReference type="SAM" id="MobiDB-lite"/>
    </source>
</evidence>
<dbReference type="SMART" id="SM00042">
    <property type="entry name" value="CUB"/>
    <property type="match status" value="2"/>
</dbReference>
<protein>
    <submittedName>
        <fullName evidence="8">CUB domain-containing protein</fullName>
    </submittedName>
</protein>
<evidence type="ECO:0000256" key="5">
    <source>
        <dbReference type="SAM" id="Phobius"/>
    </source>
</evidence>
<evidence type="ECO:0000256" key="2">
    <source>
        <dbReference type="ARBA" id="ARBA00023157"/>
    </source>
</evidence>
<dbReference type="SUPFAM" id="SSF49854">
    <property type="entry name" value="Spermadhesin, CUB domain"/>
    <property type="match status" value="2"/>
</dbReference>
<dbReference type="InterPro" id="IPR000859">
    <property type="entry name" value="CUB_dom"/>
</dbReference>
<keyword evidence="5" id="KW-1133">Transmembrane helix</keyword>
<dbReference type="Gene3D" id="2.60.120.290">
    <property type="entry name" value="Spermadhesin, CUB domain"/>
    <property type="match status" value="2"/>
</dbReference>
<dbReference type="PANTHER" id="PTHR24251">
    <property type="entry name" value="OVOCHYMASE-RELATED"/>
    <property type="match status" value="1"/>
</dbReference>
<keyword evidence="2 3" id="KW-1015">Disulfide bond</keyword>
<dbReference type="CDD" id="cd00041">
    <property type="entry name" value="CUB"/>
    <property type="match status" value="2"/>
</dbReference>
<evidence type="ECO:0000259" key="6">
    <source>
        <dbReference type="PROSITE" id="PS01180"/>
    </source>
</evidence>
<keyword evidence="5" id="KW-0812">Transmembrane</keyword>
<proteinExistence type="predicted"/>
<keyword evidence="7" id="KW-1185">Reference proteome</keyword>
<dbReference type="SMART" id="SM00192">
    <property type="entry name" value="LDLa"/>
    <property type="match status" value="1"/>
</dbReference>
<evidence type="ECO:0000256" key="3">
    <source>
        <dbReference type="PROSITE-ProRule" id="PRU00124"/>
    </source>
</evidence>
<feature type="region of interest" description="Disordered" evidence="4">
    <location>
        <begin position="426"/>
        <end position="453"/>
    </location>
</feature>
<dbReference type="PANTHER" id="PTHR24251:SF28">
    <property type="entry name" value="NEUROPILIN AND TOLLOID-LIKE, ISOFORM B"/>
    <property type="match status" value="1"/>
</dbReference>
<dbReference type="PROSITE" id="PS01209">
    <property type="entry name" value="LDLRA_1"/>
    <property type="match status" value="1"/>
</dbReference>
<sequence length="507" mass="58200">MPGINEFASPGYPNKYPPSMDCVRVILAPPGYDIVLKFRNVFQIETSYEIADSNNPSRMPTNCPNDFLEIRDGRYSFSPLIGKFCGMSKPQVEIRATSGFMWLQFHSDALLEFEGFLGEFEYVRSSNGSLERQTECYFSYTMTLDGYINISTIQQFYESHRIPPANLDCVWRIQMPNWLNIAIFFEEFLLPSPNYCQENFVEIYSGHTSHIPIQKFCGVTSNHLYAGKNVIYVRVFASGKNVVEQMKLSILFSAYIAQKNCSEPSLFSCGDDICIPNSLVCNSRANCLYKKDEEQDCSQNTYTLTSIITSSYIPLPFIVSVVMIVVLVLFFWYKPYKKIPRERVVDFLRRLSTDIYQSSHSCRSRSGSQQSPHFTQINTAHINSLPYTRPSIPMSSSLTWSDVHHMYCPNNRYDIQLNDVKFEPSTSGANGSCLAGQEQQSKSRRKSNLKPSVYRTRKPKAWTVSSAIWRERRVEDDEHMIEMIDLSRTDAEMEMGYTEHIITSVTV</sequence>
<dbReference type="InterPro" id="IPR035914">
    <property type="entry name" value="Sperma_CUB_dom_sf"/>
</dbReference>
<dbReference type="InterPro" id="IPR036055">
    <property type="entry name" value="LDL_receptor-like_sf"/>
</dbReference>
<dbReference type="Proteomes" id="UP000887540">
    <property type="component" value="Unplaced"/>
</dbReference>
<dbReference type="PROSITE" id="PS01180">
    <property type="entry name" value="CUB"/>
    <property type="match status" value="2"/>
</dbReference>
<dbReference type="WBParaSite" id="ACRNAN_scaffold706.g23690.t1">
    <property type="protein sequence ID" value="ACRNAN_scaffold706.g23690.t1"/>
    <property type="gene ID" value="ACRNAN_scaffold706.g23690"/>
</dbReference>
<comment type="caution">
    <text evidence="3">Lacks conserved residue(s) required for the propagation of feature annotation.</text>
</comment>